<dbReference type="AlphaFoldDB" id="A0AAQ3U2B2"/>
<dbReference type="Proteomes" id="UP001341281">
    <property type="component" value="Chromosome 07"/>
</dbReference>
<reference evidence="2 3" key="1">
    <citation type="submission" date="2024-02" db="EMBL/GenBank/DDBJ databases">
        <title>High-quality chromosome-scale genome assembly of Pensacola bahiagrass (Paspalum notatum Flugge var. saurae).</title>
        <authorList>
            <person name="Vega J.M."/>
            <person name="Podio M."/>
            <person name="Orjuela J."/>
            <person name="Siena L.A."/>
            <person name="Pessino S.C."/>
            <person name="Combes M.C."/>
            <person name="Mariac C."/>
            <person name="Albertini E."/>
            <person name="Pupilli F."/>
            <person name="Ortiz J.P.A."/>
            <person name="Leblanc O."/>
        </authorList>
    </citation>
    <scope>NUCLEOTIDE SEQUENCE [LARGE SCALE GENOMIC DNA]</scope>
    <source>
        <strain evidence="2">R1</strain>
        <tissue evidence="2">Leaf</tissue>
    </source>
</reference>
<name>A0AAQ3U2B2_PASNO</name>
<proteinExistence type="predicted"/>
<evidence type="ECO:0000313" key="2">
    <source>
        <dbReference type="EMBL" id="WVZ84136.1"/>
    </source>
</evidence>
<keyword evidence="1" id="KW-0175">Coiled coil</keyword>
<protein>
    <submittedName>
        <fullName evidence="2">Uncharacterized protein</fullName>
    </submittedName>
</protein>
<evidence type="ECO:0000313" key="3">
    <source>
        <dbReference type="Proteomes" id="UP001341281"/>
    </source>
</evidence>
<keyword evidence="3" id="KW-1185">Reference proteome</keyword>
<sequence>MPYGQNNSNVSDNSYDDDEPNEICEMMSLIKEQHDYMLKQKEEMKALKSNEELHVSFVSRYENLLNKSNLLEKEHGELKKQFEDLVLKCESPTISLDASIPCAIPCVIPIVKVDASTSCDLTPCNENVVVETLDDLITSEDLKQDVEKLRVDKDGLKEKRHKIKSDFLKITPPRA</sequence>
<gene>
    <name evidence="2" type="ORF">U9M48_031197</name>
</gene>
<feature type="coiled-coil region" evidence="1">
    <location>
        <begin position="139"/>
        <end position="166"/>
    </location>
</feature>
<dbReference type="EMBL" id="CP144751">
    <property type="protein sequence ID" value="WVZ84136.1"/>
    <property type="molecule type" value="Genomic_DNA"/>
</dbReference>
<evidence type="ECO:0000256" key="1">
    <source>
        <dbReference type="SAM" id="Coils"/>
    </source>
</evidence>
<accession>A0AAQ3U2B2</accession>
<organism evidence="2 3">
    <name type="scientific">Paspalum notatum var. saurae</name>
    <dbReference type="NCBI Taxonomy" id="547442"/>
    <lineage>
        <taxon>Eukaryota</taxon>
        <taxon>Viridiplantae</taxon>
        <taxon>Streptophyta</taxon>
        <taxon>Embryophyta</taxon>
        <taxon>Tracheophyta</taxon>
        <taxon>Spermatophyta</taxon>
        <taxon>Magnoliopsida</taxon>
        <taxon>Liliopsida</taxon>
        <taxon>Poales</taxon>
        <taxon>Poaceae</taxon>
        <taxon>PACMAD clade</taxon>
        <taxon>Panicoideae</taxon>
        <taxon>Andropogonodae</taxon>
        <taxon>Paspaleae</taxon>
        <taxon>Paspalinae</taxon>
        <taxon>Paspalum</taxon>
    </lineage>
</organism>